<keyword evidence="3" id="KW-1185">Reference proteome</keyword>
<sequence length="211" mass="24110">MIIPPMQQQFSVGARAPLPRPDSEARPSSGYRQVVIDHASCSKRRQHRVKVDTHRRILATMNRCEFCIASYTPSIFSSRFPQGEEPNYPGPPHSSCHSLLCVGRLIKITETSAHDEFETRDQPATYERPGKSPSQSDSSVNQDQHPAWRRMTRRNGSQLDGEAIIKGKVSADPEIDEAKPLGHSSDMYYYYLEQCVYSLKKCVNDFWYSQW</sequence>
<dbReference type="EMBL" id="FUEG01000019">
    <property type="protein sequence ID" value="SJL13154.1"/>
    <property type="molecule type" value="Genomic_DNA"/>
</dbReference>
<evidence type="ECO:0000313" key="3">
    <source>
        <dbReference type="Proteomes" id="UP000219338"/>
    </source>
</evidence>
<accession>A0A284RWN1</accession>
<dbReference type="Proteomes" id="UP000219338">
    <property type="component" value="Unassembled WGS sequence"/>
</dbReference>
<reference evidence="3" key="1">
    <citation type="journal article" date="2017" name="Nat. Ecol. Evol.">
        <title>Genome expansion and lineage-specific genetic innovations in the forest pathogenic fungi Armillaria.</title>
        <authorList>
            <person name="Sipos G."/>
            <person name="Prasanna A.N."/>
            <person name="Walter M.C."/>
            <person name="O'Connor E."/>
            <person name="Balint B."/>
            <person name="Krizsan K."/>
            <person name="Kiss B."/>
            <person name="Hess J."/>
            <person name="Varga T."/>
            <person name="Slot J."/>
            <person name="Riley R."/>
            <person name="Boka B."/>
            <person name="Rigling D."/>
            <person name="Barry K."/>
            <person name="Lee J."/>
            <person name="Mihaltcheva S."/>
            <person name="LaButti K."/>
            <person name="Lipzen A."/>
            <person name="Waldron R."/>
            <person name="Moloney N.M."/>
            <person name="Sperisen C."/>
            <person name="Kredics L."/>
            <person name="Vagvoelgyi C."/>
            <person name="Patrignani A."/>
            <person name="Fitzpatrick D."/>
            <person name="Nagy I."/>
            <person name="Doyle S."/>
            <person name="Anderson J.B."/>
            <person name="Grigoriev I.V."/>
            <person name="Gueldener U."/>
            <person name="Muensterkoetter M."/>
            <person name="Nagy L.G."/>
        </authorList>
    </citation>
    <scope>NUCLEOTIDE SEQUENCE [LARGE SCALE GENOMIC DNA]</scope>
    <source>
        <strain evidence="3">C18/9</strain>
    </source>
</reference>
<organism evidence="2 3">
    <name type="scientific">Armillaria ostoyae</name>
    <name type="common">Armillaria root rot fungus</name>
    <dbReference type="NCBI Taxonomy" id="47428"/>
    <lineage>
        <taxon>Eukaryota</taxon>
        <taxon>Fungi</taxon>
        <taxon>Dikarya</taxon>
        <taxon>Basidiomycota</taxon>
        <taxon>Agaricomycotina</taxon>
        <taxon>Agaricomycetes</taxon>
        <taxon>Agaricomycetidae</taxon>
        <taxon>Agaricales</taxon>
        <taxon>Marasmiineae</taxon>
        <taxon>Physalacriaceae</taxon>
        <taxon>Armillaria</taxon>
    </lineage>
</organism>
<name>A0A284RWN1_ARMOS</name>
<proteinExistence type="predicted"/>
<feature type="region of interest" description="Disordered" evidence="1">
    <location>
        <begin position="10"/>
        <end position="29"/>
    </location>
</feature>
<evidence type="ECO:0000256" key="1">
    <source>
        <dbReference type="SAM" id="MobiDB-lite"/>
    </source>
</evidence>
<evidence type="ECO:0000313" key="2">
    <source>
        <dbReference type="EMBL" id="SJL13154.1"/>
    </source>
</evidence>
<gene>
    <name evidence="2" type="ORF">ARMOST_16592</name>
</gene>
<dbReference type="AlphaFoldDB" id="A0A284RWN1"/>
<protein>
    <submittedName>
        <fullName evidence="2">Uncharacterized protein</fullName>
    </submittedName>
</protein>
<feature type="region of interest" description="Disordered" evidence="1">
    <location>
        <begin position="113"/>
        <end position="154"/>
    </location>
</feature>
<feature type="compositionally biased region" description="Polar residues" evidence="1">
    <location>
        <begin position="132"/>
        <end position="144"/>
    </location>
</feature>